<proteinExistence type="predicted"/>
<evidence type="ECO:0000313" key="3">
    <source>
        <dbReference type="Proteomes" id="UP000266113"/>
    </source>
</evidence>
<dbReference type="AlphaFoldDB" id="A0A398DZP6"/>
<dbReference type="Proteomes" id="UP000266113">
    <property type="component" value="Unassembled WGS sequence"/>
</dbReference>
<protein>
    <submittedName>
        <fullName evidence="2">IS1595 family transposase</fullName>
    </submittedName>
</protein>
<organism evidence="2 3">
    <name type="scientific">Candidatus Cryosericum septentrionale</name>
    <dbReference type="NCBI Taxonomy" id="2290913"/>
    <lineage>
        <taxon>Bacteria</taxon>
        <taxon>Pseudomonadati</taxon>
        <taxon>Caldisericota/Cryosericota group</taxon>
        <taxon>Candidatus Cryosericota</taxon>
        <taxon>Candidatus Cryosericia</taxon>
        <taxon>Candidatus Cryosericales</taxon>
        <taxon>Candidatus Cryosericaceae</taxon>
        <taxon>Candidatus Cryosericum</taxon>
    </lineage>
</organism>
<dbReference type="EMBL" id="QXIY01000043">
    <property type="protein sequence ID" value="RIE15871.1"/>
    <property type="molecule type" value="Genomic_DNA"/>
</dbReference>
<keyword evidence="3" id="KW-1185">Reference proteome</keyword>
<dbReference type="Pfam" id="PF12762">
    <property type="entry name" value="DDE_Tnp_IS1595"/>
    <property type="match status" value="1"/>
</dbReference>
<feature type="domain" description="ISXO2-like transposase" evidence="1">
    <location>
        <begin position="6"/>
        <end position="111"/>
    </location>
</feature>
<gene>
    <name evidence="2" type="ORF">SMC1_09245</name>
</gene>
<comment type="caution">
    <text evidence="2">The sequence shown here is derived from an EMBL/GenBank/DDBJ whole genome shotgun (WGS) entry which is preliminary data.</text>
</comment>
<evidence type="ECO:0000259" key="1">
    <source>
        <dbReference type="SMART" id="SM01126"/>
    </source>
</evidence>
<evidence type="ECO:0000313" key="2">
    <source>
        <dbReference type="EMBL" id="RIE15871.1"/>
    </source>
</evidence>
<dbReference type="NCBIfam" id="NF033547">
    <property type="entry name" value="transpos_IS1595"/>
    <property type="match status" value="1"/>
</dbReference>
<reference evidence="2 3" key="1">
    <citation type="submission" date="2018-09" db="EMBL/GenBank/DDBJ databases">
        <title>Discovery and Ecogenomic Context for Candidatus Cryosericales, a Global Caldiserica Order Active in Thawing Permafrost.</title>
        <authorList>
            <person name="Martinez M.A."/>
            <person name="Woodcroft B.J."/>
            <person name="Ignacio Espinoza J.C."/>
            <person name="Zayed A."/>
            <person name="Singleton C.M."/>
            <person name="Boyd J."/>
            <person name="Li Y.-F."/>
            <person name="Purvine S."/>
            <person name="Maughan H."/>
            <person name="Hodgkins S.B."/>
            <person name="Anderson D."/>
            <person name="Sederholm M."/>
            <person name="Temperton B."/>
            <person name="Saleska S.R."/>
            <person name="Tyson G.W."/>
            <person name="Rich V.I."/>
        </authorList>
    </citation>
    <scope>NUCLEOTIDE SEQUENCE [LARGE SCALE GENOMIC DNA]</scope>
    <source>
        <strain evidence="2 3">SMC1</strain>
    </source>
</reference>
<sequence length="142" mass="16078">MIEFVHLTGLGRAHLHVIENASAKTLTNAAGATIQLGSTVKTDGWRAYRALPNAGYLHEPHVQATPQAASELLPWAHIVIANFKRWQLDVFHGVSAAHLQSYLDEFCYRLNRREVRLDLFRRILNRCLLYTPPTTYSELIAT</sequence>
<dbReference type="InterPro" id="IPR024445">
    <property type="entry name" value="Tnp_ISXO2-like"/>
</dbReference>
<dbReference type="OrthoDB" id="271821at2"/>
<accession>A0A398DZP6</accession>
<dbReference type="RefSeq" id="WP_119086484.1">
    <property type="nucleotide sequence ID" value="NZ_QXIY01000043.1"/>
</dbReference>
<dbReference type="SMART" id="SM01126">
    <property type="entry name" value="DDE_Tnp_IS1595"/>
    <property type="match status" value="1"/>
</dbReference>
<name>A0A398DZP6_9BACT</name>